<name>A0AAW9RJ56_9GAMM</name>
<evidence type="ECO:0000313" key="3">
    <source>
        <dbReference type="Proteomes" id="UP001359886"/>
    </source>
</evidence>
<comment type="caution">
    <text evidence="2">The sequence shown here is derived from an EMBL/GenBank/DDBJ whole genome shotgun (WGS) entry which is preliminary data.</text>
</comment>
<evidence type="ECO:0000256" key="1">
    <source>
        <dbReference type="SAM" id="MobiDB-lite"/>
    </source>
</evidence>
<evidence type="ECO:0000313" key="2">
    <source>
        <dbReference type="EMBL" id="MEJ8568888.1"/>
    </source>
</evidence>
<gene>
    <name evidence="2" type="ORF">V3330_14740</name>
</gene>
<keyword evidence="3" id="KW-1185">Reference proteome</keyword>
<proteinExistence type="predicted"/>
<dbReference type="Proteomes" id="UP001359886">
    <property type="component" value="Unassembled WGS sequence"/>
</dbReference>
<feature type="region of interest" description="Disordered" evidence="1">
    <location>
        <begin position="36"/>
        <end position="73"/>
    </location>
</feature>
<protein>
    <submittedName>
        <fullName evidence="2">Uncharacterized protein</fullName>
    </submittedName>
</protein>
<dbReference type="AlphaFoldDB" id="A0AAW9RJ56"/>
<organism evidence="2 3">
    <name type="scientific">Elongatibacter sediminis</name>
    <dbReference type="NCBI Taxonomy" id="3119006"/>
    <lineage>
        <taxon>Bacteria</taxon>
        <taxon>Pseudomonadati</taxon>
        <taxon>Pseudomonadota</taxon>
        <taxon>Gammaproteobacteria</taxon>
        <taxon>Chromatiales</taxon>
        <taxon>Wenzhouxiangellaceae</taxon>
        <taxon>Elongatibacter</taxon>
    </lineage>
</organism>
<feature type="compositionally biased region" description="Basic and acidic residues" evidence="1">
    <location>
        <begin position="40"/>
        <end position="60"/>
    </location>
</feature>
<sequence>MSTSVADEKRQNETLCRQTVGIDARTTPTFTCLAGLYRQQDNDGPDHRENRQEYEMKKQPAESSQSPPRRAPVFSSPWAALFAHFLAQRPQAPFFRPGTAPDGQG</sequence>
<dbReference type="RefSeq" id="WP_354696210.1">
    <property type="nucleotide sequence ID" value="NZ_JAZHOG010000010.1"/>
</dbReference>
<dbReference type="EMBL" id="JAZHOG010000010">
    <property type="protein sequence ID" value="MEJ8568888.1"/>
    <property type="molecule type" value="Genomic_DNA"/>
</dbReference>
<accession>A0AAW9RJ56</accession>
<reference evidence="2 3" key="1">
    <citation type="submission" date="2024-02" db="EMBL/GenBank/DDBJ databases">
        <title>A novel Wenzhouxiangellaceae bacterium, isolated from coastal sediments.</title>
        <authorList>
            <person name="Du Z.-J."/>
            <person name="Ye Y.-Q."/>
            <person name="Zhang X.-Y."/>
        </authorList>
    </citation>
    <scope>NUCLEOTIDE SEQUENCE [LARGE SCALE GENOMIC DNA]</scope>
    <source>
        <strain evidence="2 3">CH-27</strain>
    </source>
</reference>